<feature type="compositionally biased region" description="Low complexity" evidence="5">
    <location>
        <begin position="392"/>
        <end position="411"/>
    </location>
</feature>
<feature type="transmembrane region" description="Helical" evidence="6">
    <location>
        <begin position="126"/>
        <end position="146"/>
    </location>
</feature>
<dbReference type="EMBL" id="VIIS01001930">
    <property type="protein sequence ID" value="KAF0290762.1"/>
    <property type="molecule type" value="Genomic_DNA"/>
</dbReference>
<dbReference type="AlphaFoldDB" id="A0A6A4VJT7"/>
<protein>
    <submittedName>
        <fullName evidence="7">Peripherin-2</fullName>
    </submittedName>
</protein>
<dbReference type="SUPFAM" id="SSF48652">
    <property type="entry name" value="Tetraspanin"/>
    <property type="match status" value="1"/>
</dbReference>
<feature type="compositionally biased region" description="Acidic residues" evidence="5">
    <location>
        <begin position="412"/>
        <end position="436"/>
    </location>
</feature>
<evidence type="ECO:0000256" key="1">
    <source>
        <dbReference type="ARBA" id="ARBA00004141"/>
    </source>
</evidence>
<dbReference type="Proteomes" id="UP000440578">
    <property type="component" value="Unassembled WGS sequence"/>
</dbReference>
<feature type="region of interest" description="Disordered" evidence="5">
    <location>
        <begin position="376"/>
        <end position="446"/>
    </location>
</feature>
<evidence type="ECO:0000256" key="3">
    <source>
        <dbReference type="ARBA" id="ARBA00022989"/>
    </source>
</evidence>
<dbReference type="InterPro" id="IPR008952">
    <property type="entry name" value="Tetraspanin_EC2_sf"/>
</dbReference>
<dbReference type="Gene3D" id="1.10.1450.10">
    <property type="entry name" value="Tetraspanin"/>
    <property type="match status" value="1"/>
</dbReference>
<sequence>MSEFREGVGLPPLRLSERGRQTVAFLSALLGLTAGQLGLLAALTPLAELEPALRLGGAPAIDHEPLLRYWPDGSTVSFAGGATVLPMQSAAHEVAAIGAAATAASALGVIFAVLSRSHERARRRRALLAGYLYVLAELAAAGLVAARAARGPQLAGGPDLERQYHTAFANAMWDYLYDPQLKVYLDTVQQELSCCGAGGFTDWFLTDWLRPGVYKERYYMNLLGRLMVGLKPNESYYSLAKYGSIEAQNALVPQLGNSELTAPKENELFFNEVPFSCCDPESPIYCRQQFANRVMFAYDPANNLTVFDRGCASAVAEAVASDASSTVAPLWWLFGVKLAALMAYRLVQTSQACALSAGRHLSPARGWVILLWPSRGGGGPSETDPERQPLVEGGESTEGTGESTEGTGDTETTGESEGTAEGEAEDGGTEDTEEADNIPPPPPMDD</sequence>
<organism evidence="7 8">
    <name type="scientific">Amphibalanus amphitrite</name>
    <name type="common">Striped barnacle</name>
    <name type="synonym">Balanus amphitrite</name>
    <dbReference type="NCBI Taxonomy" id="1232801"/>
    <lineage>
        <taxon>Eukaryota</taxon>
        <taxon>Metazoa</taxon>
        <taxon>Ecdysozoa</taxon>
        <taxon>Arthropoda</taxon>
        <taxon>Crustacea</taxon>
        <taxon>Multicrustacea</taxon>
        <taxon>Cirripedia</taxon>
        <taxon>Thoracica</taxon>
        <taxon>Thoracicalcarea</taxon>
        <taxon>Balanomorpha</taxon>
        <taxon>Balanoidea</taxon>
        <taxon>Balanidae</taxon>
        <taxon>Amphibalaninae</taxon>
        <taxon>Amphibalanus</taxon>
    </lineage>
</organism>
<keyword evidence="4 6" id="KW-0472">Membrane</keyword>
<dbReference type="Pfam" id="PF00335">
    <property type="entry name" value="Tetraspanin"/>
    <property type="match status" value="1"/>
</dbReference>
<evidence type="ECO:0000256" key="5">
    <source>
        <dbReference type="SAM" id="MobiDB-lite"/>
    </source>
</evidence>
<accession>A0A6A4VJT7</accession>
<keyword evidence="2 6" id="KW-0812">Transmembrane</keyword>
<keyword evidence="8" id="KW-1185">Reference proteome</keyword>
<comment type="subcellular location">
    <subcellularLocation>
        <location evidence="1">Membrane</location>
        <topology evidence="1">Multi-pass membrane protein</topology>
    </subcellularLocation>
</comment>
<name>A0A6A4VJT7_AMPAM</name>
<proteinExistence type="predicted"/>
<dbReference type="InterPro" id="IPR018499">
    <property type="entry name" value="Tetraspanin/Peripherin"/>
</dbReference>
<dbReference type="GO" id="GO:0016020">
    <property type="term" value="C:membrane"/>
    <property type="evidence" value="ECO:0007669"/>
    <property type="project" value="UniProtKB-SubCell"/>
</dbReference>
<evidence type="ECO:0000256" key="6">
    <source>
        <dbReference type="SAM" id="Phobius"/>
    </source>
</evidence>
<evidence type="ECO:0000313" key="7">
    <source>
        <dbReference type="EMBL" id="KAF0290762.1"/>
    </source>
</evidence>
<reference evidence="7 8" key="1">
    <citation type="submission" date="2019-07" db="EMBL/GenBank/DDBJ databases">
        <title>Draft genome assembly of a fouling barnacle, Amphibalanus amphitrite (Darwin, 1854): The first reference genome for Thecostraca.</title>
        <authorList>
            <person name="Kim W."/>
        </authorList>
    </citation>
    <scope>NUCLEOTIDE SEQUENCE [LARGE SCALE GENOMIC DNA]</scope>
    <source>
        <strain evidence="7">SNU_AA5</strain>
        <tissue evidence="7">Soma without cirri and trophi</tissue>
    </source>
</reference>
<dbReference type="OrthoDB" id="9836210at2759"/>
<gene>
    <name evidence="7" type="primary">PRPH2</name>
    <name evidence="7" type="ORF">FJT64_011025</name>
</gene>
<feature type="transmembrane region" description="Helical" evidence="6">
    <location>
        <begin position="23"/>
        <end position="43"/>
    </location>
</feature>
<keyword evidence="3 6" id="KW-1133">Transmembrane helix</keyword>
<evidence type="ECO:0000313" key="8">
    <source>
        <dbReference type="Proteomes" id="UP000440578"/>
    </source>
</evidence>
<feature type="transmembrane region" description="Helical" evidence="6">
    <location>
        <begin position="94"/>
        <end position="114"/>
    </location>
</feature>
<evidence type="ECO:0000256" key="4">
    <source>
        <dbReference type="ARBA" id="ARBA00023136"/>
    </source>
</evidence>
<comment type="caution">
    <text evidence="7">The sequence shown here is derived from an EMBL/GenBank/DDBJ whole genome shotgun (WGS) entry which is preliminary data.</text>
</comment>
<evidence type="ECO:0000256" key="2">
    <source>
        <dbReference type="ARBA" id="ARBA00022692"/>
    </source>
</evidence>